<feature type="compositionally biased region" description="Basic and acidic residues" evidence="1">
    <location>
        <begin position="123"/>
        <end position="134"/>
    </location>
</feature>
<organism evidence="2 3">
    <name type="scientific">Trichoderma longibrachiatum ATCC 18648</name>
    <dbReference type="NCBI Taxonomy" id="983965"/>
    <lineage>
        <taxon>Eukaryota</taxon>
        <taxon>Fungi</taxon>
        <taxon>Dikarya</taxon>
        <taxon>Ascomycota</taxon>
        <taxon>Pezizomycotina</taxon>
        <taxon>Sordariomycetes</taxon>
        <taxon>Hypocreomycetidae</taxon>
        <taxon>Hypocreales</taxon>
        <taxon>Hypocreaceae</taxon>
        <taxon>Trichoderma</taxon>
    </lineage>
</organism>
<evidence type="ECO:0000256" key="1">
    <source>
        <dbReference type="SAM" id="MobiDB-lite"/>
    </source>
</evidence>
<accession>A0A2T4C5V2</accession>
<evidence type="ECO:0000313" key="2">
    <source>
        <dbReference type="EMBL" id="PTB76949.1"/>
    </source>
</evidence>
<dbReference type="Proteomes" id="UP000240760">
    <property type="component" value="Unassembled WGS sequence"/>
</dbReference>
<sequence>MRSAVGKMWHRLRDDVGSRHSSLAISATKKEKPRRVFGGAGHAPVDTDHRSNPPQNTMTRGSACVCGTYMRIVGKSQETWTGIGKQVANCAMGNDNKFWGFSRDDGICGKPQHSGSVSADQSDPWHDTDGKADADAFLPVNNGTRPALIMP</sequence>
<feature type="region of interest" description="Disordered" evidence="1">
    <location>
        <begin position="27"/>
        <end position="59"/>
    </location>
</feature>
<gene>
    <name evidence="2" type="ORF">M440DRAFT_1239324</name>
</gene>
<reference evidence="2 3" key="1">
    <citation type="submission" date="2016-07" db="EMBL/GenBank/DDBJ databases">
        <title>Multiple horizontal gene transfer events from other fungi enriched the ability of initially mycotrophic Trichoderma (Ascomycota) to feed on dead plant biomass.</title>
        <authorList>
            <consortium name="DOE Joint Genome Institute"/>
            <person name="Aerts A."/>
            <person name="Atanasova L."/>
            <person name="Chenthamara K."/>
            <person name="Zhang J."/>
            <person name="Grujic M."/>
            <person name="Henrissat B."/>
            <person name="Kuo A."/>
            <person name="Salamov A."/>
            <person name="Lipzen A."/>
            <person name="Labutti K."/>
            <person name="Barry K."/>
            <person name="Miao Y."/>
            <person name="Rahimi M.J."/>
            <person name="Shen Q."/>
            <person name="Grigoriev I.V."/>
            <person name="Kubicek C.P."/>
            <person name="Druzhinina I.S."/>
        </authorList>
    </citation>
    <scope>NUCLEOTIDE SEQUENCE [LARGE SCALE GENOMIC DNA]</scope>
    <source>
        <strain evidence="2 3">ATCC 18648</strain>
    </source>
</reference>
<protein>
    <submittedName>
        <fullName evidence="2">Uncharacterized protein</fullName>
    </submittedName>
</protein>
<evidence type="ECO:0000313" key="3">
    <source>
        <dbReference type="Proteomes" id="UP000240760"/>
    </source>
</evidence>
<dbReference type="AlphaFoldDB" id="A0A2T4C5V2"/>
<name>A0A2T4C5V2_TRILO</name>
<keyword evidence="3" id="KW-1185">Reference proteome</keyword>
<dbReference type="EMBL" id="KZ679131">
    <property type="protein sequence ID" value="PTB76949.1"/>
    <property type="molecule type" value="Genomic_DNA"/>
</dbReference>
<proteinExistence type="predicted"/>
<feature type="region of interest" description="Disordered" evidence="1">
    <location>
        <begin position="112"/>
        <end position="151"/>
    </location>
</feature>